<dbReference type="Proteomes" id="UP001589836">
    <property type="component" value="Unassembled WGS sequence"/>
</dbReference>
<gene>
    <name evidence="1" type="ORF">ACFFGV_19625</name>
</gene>
<evidence type="ECO:0000313" key="2">
    <source>
        <dbReference type="Proteomes" id="UP001589836"/>
    </source>
</evidence>
<name>A0ABV6LTQ3_9BACI</name>
<evidence type="ECO:0000313" key="1">
    <source>
        <dbReference type="EMBL" id="MFC0525792.1"/>
    </source>
</evidence>
<dbReference type="EMBL" id="JBHLTP010000022">
    <property type="protein sequence ID" value="MFC0525792.1"/>
    <property type="molecule type" value="Genomic_DNA"/>
</dbReference>
<accession>A0ABV6LTQ3</accession>
<reference evidence="1 2" key="1">
    <citation type="submission" date="2024-09" db="EMBL/GenBank/DDBJ databases">
        <authorList>
            <person name="Sun Q."/>
            <person name="Mori K."/>
        </authorList>
    </citation>
    <scope>NUCLEOTIDE SEQUENCE [LARGE SCALE GENOMIC DNA]</scope>
    <source>
        <strain evidence="1 2">NCAIM B.02529</strain>
    </source>
</reference>
<keyword evidence="2" id="KW-1185">Reference proteome</keyword>
<sequence>MEIEQARDRIQELENFIHMVEHYDVDSMEKEAILLYVLRESVNKVADEMNQKGYRIGKRKLRGKDVTNIIMGVPMDPIHENAQKWFKSSKRHAR</sequence>
<proteinExistence type="predicted"/>
<comment type="caution">
    <text evidence="1">The sequence shown here is derived from an EMBL/GenBank/DDBJ whole genome shotgun (WGS) entry which is preliminary data.</text>
</comment>
<protein>
    <submittedName>
        <fullName evidence="1">Uncharacterized protein</fullName>
    </submittedName>
</protein>
<dbReference type="RefSeq" id="WP_377351498.1">
    <property type="nucleotide sequence ID" value="NZ_JBHLTP010000022.1"/>
</dbReference>
<organism evidence="1 2">
    <name type="scientific">Pontibacillus salicampi</name>
    <dbReference type="NCBI Taxonomy" id="1449801"/>
    <lineage>
        <taxon>Bacteria</taxon>
        <taxon>Bacillati</taxon>
        <taxon>Bacillota</taxon>
        <taxon>Bacilli</taxon>
        <taxon>Bacillales</taxon>
        <taxon>Bacillaceae</taxon>
        <taxon>Pontibacillus</taxon>
    </lineage>
</organism>